<feature type="region of interest" description="Disordered" evidence="1">
    <location>
        <begin position="86"/>
        <end position="131"/>
    </location>
</feature>
<feature type="region of interest" description="Disordered" evidence="1">
    <location>
        <begin position="177"/>
        <end position="236"/>
    </location>
</feature>
<dbReference type="PANTHER" id="PTHR10068">
    <property type="entry name" value="BONE MARROW PROTEOGLYCAN"/>
    <property type="match status" value="1"/>
</dbReference>
<keyword evidence="2" id="KW-1185">Reference proteome</keyword>
<dbReference type="Proteomes" id="UP000036681">
    <property type="component" value="Unplaced"/>
</dbReference>
<reference evidence="3" key="1">
    <citation type="submission" date="2023-03" db="UniProtKB">
        <authorList>
            <consortium name="WormBaseParasite"/>
        </authorList>
    </citation>
    <scope>IDENTIFICATION</scope>
</reference>
<evidence type="ECO:0000313" key="3">
    <source>
        <dbReference type="WBParaSite" id="ALUE_0000291301-mRNA-1"/>
    </source>
</evidence>
<protein>
    <submittedName>
        <fullName evidence="3">Uncharacterized protein</fullName>
    </submittedName>
</protein>
<name>A0A9J2P0K6_ASCLU</name>
<feature type="compositionally biased region" description="Low complexity" evidence="1">
    <location>
        <begin position="86"/>
        <end position="97"/>
    </location>
</feature>
<evidence type="ECO:0000313" key="2">
    <source>
        <dbReference type="Proteomes" id="UP000036681"/>
    </source>
</evidence>
<dbReference type="PANTHER" id="PTHR10068:SF14">
    <property type="entry name" value="CELL WALL ADHESIN EAP1"/>
    <property type="match status" value="1"/>
</dbReference>
<accession>A0A9J2P0K6</accession>
<dbReference type="WBParaSite" id="ALUE_0000291301-mRNA-1">
    <property type="protein sequence ID" value="ALUE_0000291301-mRNA-1"/>
    <property type="gene ID" value="ALUE_0000291301"/>
</dbReference>
<proteinExistence type="predicted"/>
<sequence>MKSMNTVQFNAPSNLRHDLQRVKFDESNQHNFSYKANEHIAEKKRDTSGDTTSGAREDIGQDKVLEAYLSLLLILALYLPASKRTPFSPSGPESPIGPGNPGAPLSPGRPLRPAGPRFPEGPGGPSIPGMPFGPEIWNSKLLLKRFMLFCHNNSEMNLLLEVRCLPGGPMGPISPMGPGGPGMNGLGTASTPGSPTSPSRPGIPGGPLGPAGPMFPSSPFLPCRPTTPGGPLSPGGPYSQTHIIQFFFSTCSLVHSASCKMNLESVDSTTGFVKSGPLKSRQIR</sequence>
<organism evidence="2 3">
    <name type="scientific">Ascaris lumbricoides</name>
    <name type="common">Giant roundworm</name>
    <dbReference type="NCBI Taxonomy" id="6252"/>
    <lineage>
        <taxon>Eukaryota</taxon>
        <taxon>Metazoa</taxon>
        <taxon>Ecdysozoa</taxon>
        <taxon>Nematoda</taxon>
        <taxon>Chromadorea</taxon>
        <taxon>Rhabditida</taxon>
        <taxon>Spirurina</taxon>
        <taxon>Ascaridomorpha</taxon>
        <taxon>Ascaridoidea</taxon>
        <taxon>Ascarididae</taxon>
        <taxon>Ascaris</taxon>
    </lineage>
</organism>
<dbReference type="AlphaFoldDB" id="A0A9J2P0K6"/>
<feature type="compositionally biased region" description="Low complexity" evidence="1">
    <location>
        <begin position="186"/>
        <end position="202"/>
    </location>
</feature>
<evidence type="ECO:0000256" key="1">
    <source>
        <dbReference type="SAM" id="MobiDB-lite"/>
    </source>
</evidence>
<feature type="compositionally biased region" description="Basic and acidic residues" evidence="1">
    <location>
        <begin position="36"/>
        <end position="48"/>
    </location>
</feature>
<feature type="region of interest" description="Disordered" evidence="1">
    <location>
        <begin position="30"/>
        <end position="56"/>
    </location>
</feature>